<dbReference type="Pfam" id="PF07826">
    <property type="entry name" value="IMP_cyclohyd"/>
    <property type="match status" value="1"/>
</dbReference>
<evidence type="ECO:0000259" key="1">
    <source>
        <dbReference type="Pfam" id="PF07826"/>
    </source>
</evidence>
<gene>
    <name evidence="2" type="ORF">METZ01_LOCUS57864</name>
</gene>
<protein>
    <recommendedName>
        <fullName evidence="1">Inosine monophosphate cyclohydrolase-like domain-containing protein</fullName>
    </recommendedName>
</protein>
<feature type="domain" description="Inosine monophosphate cyclohydrolase-like" evidence="1">
    <location>
        <begin position="1"/>
        <end position="178"/>
    </location>
</feature>
<dbReference type="GO" id="GO:0006188">
    <property type="term" value="P:IMP biosynthetic process"/>
    <property type="evidence" value="ECO:0007669"/>
    <property type="project" value="InterPro"/>
</dbReference>
<reference evidence="2" key="1">
    <citation type="submission" date="2018-05" db="EMBL/GenBank/DDBJ databases">
        <authorList>
            <person name="Lanie J.A."/>
            <person name="Ng W.-L."/>
            <person name="Kazmierczak K.M."/>
            <person name="Andrzejewski T.M."/>
            <person name="Davidsen T.M."/>
            <person name="Wayne K.J."/>
            <person name="Tettelin H."/>
            <person name="Glass J.I."/>
            <person name="Rusch D."/>
            <person name="Podicherti R."/>
            <person name="Tsui H.-C.T."/>
            <person name="Winkler M.E."/>
        </authorList>
    </citation>
    <scope>NUCLEOTIDE SEQUENCE</scope>
</reference>
<dbReference type="SUPFAM" id="SSF75569">
    <property type="entry name" value="Archaeal IMP cyclohydrolase PurO"/>
    <property type="match status" value="1"/>
</dbReference>
<accession>A0A381SLT3</accession>
<sequence length="189" mass="21201">MGRSDNSRNRVFKYKNNILSTEAADPSLVKDPSLIIYNAMRGIGHNVIVSNGSQTDMIYDKLMLGSGFLASLAHETYEPDAPNYTPRISGYLDKNFKNISLSVIKRNHTGNTDHCFYRYSNTPPGTGYCVTTYMGDGDPLPSFQGEPILLPLKGDVDEIANTYWEGLNEDNRISLMVREGNYVKIINKY</sequence>
<dbReference type="AlphaFoldDB" id="A0A381SLT3"/>
<dbReference type="Gene3D" id="3.60.20.20">
    <property type="entry name" value="Inosine monophosphate cyclohydrolase-like"/>
    <property type="match status" value="1"/>
</dbReference>
<dbReference type="GO" id="GO:0003937">
    <property type="term" value="F:IMP cyclohydrolase activity"/>
    <property type="evidence" value="ECO:0007669"/>
    <property type="project" value="InterPro"/>
</dbReference>
<dbReference type="InterPro" id="IPR036795">
    <property type="entry name" value="IMP_cyclohydrolase-like_sf"/>
</dbReference>
<organism evidence="2">
    <name type="scientific">marine metagenome</name>
    <dbReference type="NCBI Taxonomy" id="408172"/>
    <lineage>
        <taxon>unclassified sequences</taxon>
        <taxon>metagenomes</taxon>
        <taxon>ecological metagenomes</taxon>
    </lineage>
</organism>
<dbReference type="InterPro" id="IPR020600">
    <property type="entry name" value="IMP_cyclohydrolase-like"/>
</dbReference>
<evidence type="ECO:0000313" key="2">
    <source>
        <dbReference type="EMBL" id="SVA05010.1"/>
    </source>
</evidence>
<dbReference type="EMBL" id="UINC01003289">
    <property type="protein sequence ID" value="SVA05010.1"/>
    <property type="molecule type" value="Genomic_DNA"/>
</dbReference>
<name>A0A381SLT3_9ZZZZ</name>
<proteinExistence type="predicted"/>